<dbReference type="InterPro" id="IPR009097">
    <property type="entry name" value="Cyclic_Pdiesterase"/>
</dbReference>
<dbReference type="RefSeq" id="WP_152168764.1">
    <property type="nucleotide sequence ID" value="NZ_CP045096.1"/>
</dbReference>
<accession>A0A5P8K2C9</accession>
<sequence length="201" mass="23198">MENFFTPKKIWKDGGPFPHVLVLLGEYPEFREYARAHHELLSQYAEQLGVIPEEWLHSTVQGIHHAVDDGQTDKLRVTLHEELADMQPFQVQLGPVWPGITAVTVAVYPEDGMAELNGRVRTAMEKVPGVTLRAPELRFWSHASLAYARQDFTDRKLNRALRALRPPRVDITIDRVHLVNQYQRPDLGYYTWDEVEEVQFG</sequence>
<protein>
    <submittedName>
        <fullName evidence="1">2'-5' RNA ligase family protein</fullName>
    </submittedName>
</protein>
<dbReference type="Gene3D" id="3.90.1140.10">
    <property type="entry name" value="Cyclic phosphodiesterase"/>
    <property type="match status" value="1"/>
</dbReference>
<name>A0A5P8K2C9_9ACTN</name>
<organism evidence="1 2">
    <name type="scientific">Streptomyces phaeolivaceus</name>
    <dbReference type="NCBI Taxonomy" id="2653200"/>
    <lineage>
        <taxon>Bacteria</taxon>
        <taxon>Bacillati</taxon>
        <taxon>Actinomycetota</taxon>
        <taxon>Actinomycetes</taxon>
        <taxon>Kitasatosporales</taxon>
        <taxon>Streptomycetaceae</taxon>
        <taxon>Streptomyces</taxon>
    </lineage>
</organism>
<evidence type="ECO:0000313" key="2">
    <source>
        <dbReference type="Proteomes" id="UP000327294"/>
    </source>
</evidence>
<dbReference type="GO" id="GO:0016874">
    <property type="term" value="F:ligase activity"/>
    <property type="evidence" value="ECO:0007669"/>
    <property type="project" value="UniProtKB-KW"/>
</dbReference>
<reference evidence="1 2" key="1">
    <citation type="submission" date="2019-10" db="EMBL/GenBank/DDBJ databases">
        <title>Streptomyces sp. strain GY16 isolated from leaves of Broussonetia papyrifera.</title>
        <authorList>
            <person name="Mo P."/>
        </authorList>
    </citation>
    <scope>NUCLEOTIDE SEQUENCE [LARGE SCALE GENOMIC DNA]</scope>
    <source>
        <strain evidence="1 2">GY16</strain>
    </source>
</reference>
<gene>
    <name evidence="1" type="ORF">F9278_14865</name>
</gene>
<proteinExistence type="predicted"/>
<evidence type="ECO:0000313" key="1">
    <source>
        <dbReference type="EMBL" id="QFQ97281.1"/>
    </source>
</evidence>
<keyword evidence="1" id="KW-0436">Ligase</keyword>
<dbReference type="AlphaFoldDB" id="A0A5P8K2C9"/>
<keyword evidence="2" id="KW-1185">Reference proteome</keyword>
<dbReference type="EMBL" id="CP045096">
    <property type="protein sequence ID" value="QFQ97281.1"/>
    <property type="molecule type" value="Genomic_DNA"/>
</dbReference>
<dbReference type="SUPFAM" id="SSF55144">
    <property type="entry name" value="LigT-like"/>
    <property type="match status" value="1"/>
</dbReference>
<dbReference type="Proteomes" id="UP000327294">
    <property type="component" value="Chromosome"/>
</dbReference>
<dbReference type="KEGG" id="sphv:F9278_14865"/>